<reference evidence="1" key="1">
    <citation type="submission" date="2023-04" db="EMBL/GenBank/DDBJ databases">
        <title>Draft Genome sequencing of Naganishia species isolated from polar environments using Oxford Nanopore Technology.</title>
        <authorList>
            <person name="Leo P."/>
            <person name="Venkateswaran K."/>
        </authorList>
    </citation>
    <scope>NUCLEOTIDE SEQUENCE</scope>
    <source>
        <strain evidence="1">MNA-CCFEE 5425</strain>
    </source>
</reference>
<dbReference type="EMBL" id="JASBWU010000005">
    <property type="protein sequence ID" value="KAJ9121597.1"/>
    <property type="molecule type" value="Genomic_DNA"/>
</dbReference>
<accession>A0ACC2XCD9</accession>
<name>A0ACC2XCD9_9TREE</name>
<organism evidence="1 2">
    <name type="scientific">Naganishia vaughanmartiniae</name>
    <dbReference type="NCBI Taxonomy" id="1424756"/>
    <lineage>
        <taxon>Eukaryota</taxon>
        <taxon>Fungi</taxon>
        <taxon>Dikarya</taxon>
        <taxon>Basidiomycota</taxon>
        <taxon>Agaricomycotina</taxon>
        <taxon>Tremellomycetes</taxon>
        <taxon>Filobasidiales</taxon>
        <taxon>Filobasidiaceae</taxon>
        <taxon>Naganishia</taxon>
    </lineage>
</organism>
<proteinExistence type="predicted"/>
<protein>
    <submittedName>
        <fullName evidence="1">Uncharacterized protein</fullName>
    </submittedName>
</protein>
<evidence type="ECO:0000313" key="1">
    <source>
        <dbReference type="EMBL" id="KAJ9121597.1"/>
    </source>
</evidence>
<comment type="caution">
    <text evidence="1">The sequence shown here is derived from an EMBL/GenBank/DDBJ whole genome shotgun (WGS) entry which is preliminary data.</text>
</comment>
<sequence length="725" mass="80818">MLPLRYTSQRATGTPLSSQLGQMASASLRSRSIAGSATAIRSASQSSISTATDTETSKNVASRRQPAAGSLYRSARNANAVQYASALNRSPRRSTVASASGSRILASIPLQSLRFASSSTPSSEQKSSTVTADAGTLVDASKASSTAVSSSSTKETSIGKPKEPFRKRAWATVKKEAAHYWAGTKLLGKEIKISSKITWKVLNGGQLTRRERRQLRRTTTDLLRLIPFSVFVIVPFMELLLPVALKLFPSMLPSTFEGKLAADEKQRRLLRVRIEMAKFLQETISESGLKAETVVGTEEFKEFFRKVRSTGESASPEDIIKVAKLFEDEVTLDNLSRPQLVSMCRYMNINAFGTDNFLKHQIRARLEKIRVDDMMIHAEGTESLSTKELQQACQSRGIRFHGVSPSRLRQELEQWIDLHYTNRISGVLLVLSRAFNFEQQSDSIFKSLEATLSSLPENLLNEAELTVSGDAASYKEKLEVLQQQQELIEDEAEQEQEENEAREKAKREKEEKERSKREEEAHKAKEMLPANEACSIDFNTEAAADGRMTKEQLGELAEALSILSAKSSIVKEKDELKRLMSDNISSEEESKQRPDEQDSPQVSLNKRIRSMIRKIDSQLETYDERVGSSLNTIQCNGQGQIAVEDLKKAMKVIKHKPDDKTIESVVKKLDVDQDGYVVLDHVVELTQDMGLGIVIDDDAKRILNKGAEIKEAQPLKPRKEDIISD</sequence>
<evidence type="ECO:0000313" key="2">
    <source>
        <dbReference type="Proteomes" id="UP001243375"/>
    </source>
</evidence>
<gene>
    <name evidence="1" type="ORF">QFC22_002216</name>
</gene>
<dbReference type="Proteomes" id="UP001243375">
    <property type="component" value="Unassembled WGS sequence"/>
</dbReference>
<keyword evidence="2" id="KW-1185">Reference proteome</keyword>